<sequence length="122" mass="13974">MPLMTEYEFTLPNGYVDESGTLHRDGVMRLATAADEILPMKDYRVQQNPSYLTILILSRVIVRLGTLKEVGTDVVERLFARDLAFLNDMYQRLNGLEDRTVSAVCPQCGEKFEIPLNFTREE</sequence>
<dbReference type="EMBL" id="CP060286">
    <property type="protein sequence ID" value="QNK40464.1"/>
    <property type="molecule type" value="Genomic_DNA"/>
</dbReference>
<evidence type="ECO:0000313" key="2">
    <source>
        <dbReference type="Proteomes" id="UP000515909"/>
    </source>
</evidence>
<organism evidence="1 2">
    <name type="scientific">Caproicibacter fermentans</name>
    <dbReference type="NCBI Taxonomy" id="2576756"/>
    <lineage>
        <taxon>Bacteria</taxon>
        <taxon>Bacillati</taxon>
        <taxon>Bacillota</taxon>
        <taxon>Clostridia</taxon>
        <taxon>Eubacteriales</taxon>
        <taxon>Acutalibacteraceae</taxon>
        <taxon>Caproicibacter</taxon>
    </lineage>
</organism>
<reference evidence="1 2" key="1">
    <citation type="submission" date="2020-08" db="EMBL/GenBank/DDBJ databases">
        <title>The isolate Caproiciproducens sp. 7D4C2 produces n-caproate at mildly acidic conditions from hexoses: genome and rBOX comparison with related strains and chain-elongating bacteria.</title>
        <authorList>
            <person name="Esquivel-Elizondo S."/>
            <person name="Bagci C."/>
            <person name="Temovska M."/>
            <person name="Jeon B.S."/>
            <person name="Bessarab I."/>
            <person name="Williams R.B.H."/>
            <person name="Huson D.H."/>
            <person name="Angenent L.T."/>
        </authorList>
    </citation>
    <scope>NUCLEOTIDE SEQUENCE [LARGE SCALE GENOMIC DNA]</scope>
    <source>
        <strain evidence="1 2">7D4C2</strain>
    </source>
</reference>
<name>A0A7G8TA23_9FIRM</name>
<dbReference type="RefSeq" id="WP_187035696.1">
    <property type="nucleotide sequence ID" value="NZ_CP060286.1"/>
</dbReference>
<dbReference type="AlphaFoldDB" id="A0A7G8TA23"/>
<evidence type="ECO:0000313" key="1">
    <source>
        <dbReference type="EMBL" id="QNK40464.1"/>
    </source>
</evidence>
<protein>
    <submittedName>
        <fullName evidence="1">Phage tail assembly protein</fullName>
    </submittedName>
</protein>
<dbReference type="Proteomes" id="UP000515909">
    <property type="component" value="Chromosome"/>
</dbReference>
<gene>
    <name evidence="1" type="ORF">HCR03_17750</name>
</gene>
<accession>A0A7G8TA23</accession>
<proteinExistence type="predicted"/>
<dbReference type="KEGG" id="cfem:HCR03_17750"/>